<comment type="caution">
    <text evidence="2">The sequence shown here is derived from an EMBL/GenBank/DDBJ whole genome shotgun (WGS) entry which is preliminary data.</text>
</comment>
<evidence type="ECO:0000313" key="3">
    <source>
        <dbReference type="Proteomes" id="UP001498771"/>
    </source>
</evidence>
<dbReference type="RefSeq" id="XP_064766111.1">
    <property type="nucleotide sequence ID" value="XM_064914306.1"/>
</dbReference>
<reference evidence="2 3" key="1">
    <citation type="submission" date="2024-03" db="EMBL/GenBank/DDBJ databases">
        <title>Genome-scale model development and genomic sequencing of the oleaginous clade Lipomyces.</title>
        <authorList>
            <consortium name="Lawrence Berkeley National Laboratory"/>
            <person name="Czajka J.J."/>
            <person name="Han Y."/>
            <person name="Kim J."/>
            <person name="Mondo S.J."/>
            <person name="Hofstad B.A."/>
            <person name="Robles A."/>
            <person name="Haridas S."/>
            <person name="Riley R."/>
            <person name="LaButti K."/>
            <person name="Pangilinan J."/>
            <person name="Andreopoulos W."/>
            <person name="Lipzen A."/>
            <person name="Yan J."/>
            <person name="Wang M."/>
            <person name="Ng V."/>
            <person name="Grigoriev I.V."/>
            <person name="Spatafora J.W."/>
            <person name="Magnuson J.K."/>
            <person name="Baker S.E."/>
            <person name="Pomraning K.R."/>
        </authorList>
    </citation>
    <scope>NUCLEOTIDE SEQUENCE [LARGE SCALE GENOMIC DNA]</scope>
    <source>
        <strain evidence="2 3">Phaff 52-87</strain>
    </source>
</reference>
<dbReference type="Proteomes" id="UP001498771">
    <property type="component" value="Unassembled WGS sequence"/>
</dbReference>
<evidence type="ECO:0000313" key="2">
    <source>
        <dbReference type="EMBL" id="KAK7203078.1"/>
    </source>
</evidence>
<proteinExistence type="predicted"/>
<evidence type="ECO:0000256" key="1">
    <source>
        <dbReference type="SAM" id="MobiDB-lite"/>
    </source>
</evidence>
<sequence>MVVSASSSTLTQHFFAAHEHRQLGQTAASSGPSSTAFRDLPDEEYSADFSPEAFTKRIMHGVAPTQTPLLPPTPCVPDRPLDTNKGYPLQTTCFGDIDWFAVADQQRQELKVPDVPEGPSRAKQQSLIAVDVRSVAWAKSAPRRSPSPTDPKKPASVRTIINSLVQTDIDGDDSMFWYKSTTRFASPDDEWDYERLRRRIREYTTKSDSYQTSASSVSGRLYSVSRPPPPESGLGPAARVNETVRQTAVRRLKAVLAHLTATDAETAEELYRQGFTPEDLANMDGSDIDLTKLRLAIDELSEPMGPKTS</sequence>
<organism evidence="2 3">
    <name type="scientific">Myxozyma melibiosi</name>
    <dbReference type="NCBI Taxonomy" id="54550"/>
    <lineage>
        <taxon>Eukaryota</taxon>
        <taxon>Fungi</taxon>
        <taxon>Dikarya</taxon>
        <taxon>Ascomycota</taxon>
        <taxon>Saccharomycotina</taxon>
        <taxon>Lipomycetes</taxon>
        <taxon>Lipomycetales</taxon>
        <taxon>Lipomycetaceae</taxon>
        <taxon>Myxozyma</taxon>
    </lineage>
</organism>
<gene>
    <name evidence="2" type="ORF">BZA70DRAFT_291514</name>
</gene>
<protein>
    <recommendedName>
        <fullName evidence="4">UBA domain-containing protein</fullName>
    </recommendedName>
</protein>
<feature type="region of interest" description="Disordered" evidence="1">
    <location>
        <begin position="210"/>
        <end position="237"/>
    </location>
</feature>
<evidence type="ECO:0008006" key="4">
    <source>
        <dbReference type="Google" id="ProtNLM"/>
    </source>
</evidence>
<accession>A0ABR1EZP4</accession>
<dbReference type="GeneID" id="90039818"/>
<name>A0ABR1EZP4_9ASCO</name>
<keyword evidence="3" id="KW-1185">Reference proteome</keyword>
<dbReference type="EMBL" id="JBBJBU010000013">
    <property type="protein sequence ID" value="KAK7203078.1"/>
    <property type="molecule type" value="Genomic_DNA"/>
</dbReference>